<dbReference type="AlphaFoldDB" id="A0A9W4T3Q0"/>
<evidence type="ECO:0000313" key="2">
    <source>
        <dbReference type="Proteomes" id="UP001153678"/>
    </source>
</evidence>
<dbReference type="EMBL" id="CAMKVN010007420">
    <property type="protein sequence ID" value="CAI2191468.1"/>
    <property type="molecule type" value="Genomic_DNA"/>
</dbReference>
<evidence type="ECO:0000313" key="1">
    <source>
        <dbReference type="EMBL" id="CAI2191468.1"/>
    </source>
</evidence>
<name>A0A9W4T3Q0_9GLOM</name>
<keyword evidence="2" id="KW-1185">Reference proteome</keyword>
<proteinExistence type="predicted"/>
<reference evidence="1" key="1">
    <citation type="submission" date="2022-08" db="EMBL/GenBank/DDBJ databases">
        <authorList>
            <person name="Kallberg Y."/>
            <person name="Tangrot J."/>
            <person name="Rosling A."/>
        </authorList>
    </citation>
    <scope>NUCLEOTIDE SEQUENCE</scope>
    <source>
        <strain evidence="1">Wild A</strain>
    </source>
</reference>
<protein>
    <submittedName>
        <fullName evidence="1">12373_t:CDS:1</fullName>
    </submittedName>
</protein>
<gene>
    <name evidence="1" type="ORF">FWILDA_LOCUS15086</name>
</gene>
<organism evidence="1 2">
    <name type="scientific">Funneliformis geosporum</name>
    <dbReference type="NCBI Taxonomy" id="1117311"/>
    <lineage>
        <taxon>Eukaryota</taxon>
        <taxon>Fungi</taxon>
        <taxon>Fungi incertae sedis</taxon>
        <taxon>Mucoromycota</taxon>
        <taxon>Glomeromycotina</taxon>
        <taxon>Glomeromycetes</taxon>
        <taxon>Glomerales</taxon>
        <taxon>Glomeraceae</taxon>
        <taxon>Funneliformis</taxon>
    </lineage>
</organism>
<accession>A0A9W4T3Q0</accession>
<comment type="caution">
    <text evidence="1">The sequence shown here is derived from an EMBL/GenBank/DDBJ whole genome shotgun (WGS) entry which is preliminary data.</text>
</comment>
<feature type="non-terminal residue" evidence="1">
    <location>
        <position position="1"/>
    </location>
</feature>
<dbReference type="Proteomes" id="UP001153678">
    <property type="component" value="Unassembled WGS sequence"/>
</dbReference>
<sequence length="61" mass="6937">AVQVLIIPKSAKIMSHQLRHILHEITRVAQSHSICVIPNIPSLSQDLIERIFPNSSYHDQL</sequence>